<feature type="region of interest" description="Disordered" evidence="1">
    <location>
        <begin position="302"/>
        <end position="400"/>
    </location>
</feature>
<accession>A9VB12</accession>
<dbReference type="Proteomes" id="UP000001357">
    <property type="component" value="Unassembled WGS sequence"/>
</dbReference>
<evidence type="ECO:0000313" key="4">
    <source>
        <dbReference type="Proteomes" id="UP000001357"/>
    </source>
</evidence>
<evidence type="ECO:0000313" key="3">
    <source>
        <dbReference type="EMBL" id="EDQ85311.1"/>
    </source>
</evidence>
<dbReference type="EMBL" id="CH991575">
    <property type="protein sequence ID" value="EDQ85311.1"/>
    <property type="molecule type" value="Genomic_DNA"/>
</dbReference>
<dbReference type="InParanoid" id="A9VB12"/>
<feature type="compositionally biased region" description="Polar residues" evidence="1">
    <location>
        <begin position="352"/>
        <end position="361"/>
    </location>
</feature>
<dbReference type="AlphaFoldDB" id="A9VB12"/>
<feature type="compositionally biased region" description="Pro residues" evidence="1">
    <location>
        <begin position="363"/>
        <end position="373"/>
    </location>
</feature>
<name>A9VB12_MONBE</name>
<feature type="region of interest" description="Disordered" evidence="1">
    <location>
        <begin position="242"/>
        <end position="282"/>
    </location>
</feature>
<dbReference type="RefSeq" id="XP_001749932.1">
    <property type="nucleotide sequence ID" value="XM_001749880.1"/>
</dbReference>
<dbReference type="KEGG" id="mbr:MONBRDRAFT_12036"/>
<gene>
    <name evidence="3" type="ORF">MONBRDRAFT_12036</name>
</gene>
<feature type="compositionally biased region" description="Basic residues" evidence="1">
    <location>
        <begin position="157"/>
        <end position="170"/>
    </location>
</feature>
<feature type="compositionally biased region" description="Low complexity" evidence="1">
    <location>
        <begin position="385"/>
        <end position="395"/>
    </location>
</feature>
<feature type="compositionally biased region" description="Basic and acidic residues" evidence="1">
    <location>
        <begin position="51"/>
        <end position="68"/>
    </location>
</feature>
<proteinExistence type="predicted"/>
<keyword evidence="4" id="KW-1185">Reference proteome</keyword>
<protein>
    <submittedName>
        <fullName evidence="3">Uncharacterized protein</fullName>
    </submittedName>
</protein>
<evidence type="ECO:0000256" key="1">
    <source>
        <dbReference type="SAM" id="MobiDB-lite"/>
    </source>
</evidence>
<evidence type="ECO:0000256" key="2">
    <source>
        <dbReference type="SAM" id="SignalP"/>
    </source>
</evidence>
<keyword evidence="2" id="KW-0732">Signal</keyword>
<reference evidence="3 4" key="1">
    <citation type="journal article" date="2008" name="Nature">
        <title>The genome of the choanoflagellate Monosiga brevicollis and the origin of metazoans.</title>
        <authorList>
            <consortium name="JGI Sequencing"/>
            <person name="King N."/>
            <person name="Westbrook M.J."/>
            <person name="Young S.L."/>
            <person name="Kuo A."/>
            <person name="Abedin M."/>
            <person name="Chapman J."/>
            <person name="Fairclough S."/>
            <person name="Hellsten U."/>
            <person name="Isogai Y."/>
            <person name="Letunic I."/>
            <person name="Marr M."/>
            <person name="Pincus D."/>
            <person name="Putnam N."/>
            <person name="Rokas A."/>
            <person name="Wright K.J."/>
            <person name="Zuzow R."/>
            <person name="Dirks W."/>
            <person name="Good M."/>
            <person name="Goodstein D."/>
            <person name="Lemons D."/>
            <person name="Li W."/>
            <person name="Lyons J.B."/>
            <person name="Morris A."/>
            <person name="Nichols S."/>
            <person name="Richter D.J."/>
            <person name="Salamov A."/>
            <person name="Bork P."/>
            <person name="Lim W.A."/>
            <person name="Manning G."/>
            <person name="Miller W.T."/>
            <person name="McGinnis W."/>
            <person name="Shapiro H."/>
            <person name="Tjian R."/>
            <person name="Grigoriev I.V."/>
            <person name="Rokhsar D."/>
        </authorList>
    </citation>
    <scope>NUCLEOTIDE SEQUENCE [LARGE SCALE GENOMIC DNA]</scope>
    <source>
        <strain evidence="4">MX1 / ATCC 50154</strain>
    </source>
</reference>
<organism evidence="3 4">
    <name type="scientific">Monosiga brevicollis</name>
    <name type="common">Choanoflagellate</name>
    <dbReference type="NCBI Taxonomy" id="81824"/>
    <lineage>
        <taxon>Eukaryota</taxon>
        <taxon>Choanoflagellata</taxon>
        <taxon>Craspedida</taxon>
        <taxon>Salpingoecidae</taxon>
        <taxon>Monosiga</taxon>
    </lineage>
</organism>
<feature type="signal peptide" evidence="2">
    <location>
        <begin position="1"/>
        <end position="21"/>
    </location>
</feature>
<dbReference type="GeneID" id="5895123"/>
<feature type="compositionally biased region" description="Basic and acidic residues" evidence="1">
    <location>
        <begin position="242"/>
        <end position="256"/>
    </location>
</feature>
<feature type="region of interest" description="Disordered" evidence="1">
    <location>
        <begin position="37"/>
        <end position="177"/>
    </location>
</feature>
<sequence>MTSLHASPVCLSIVCLSIVLSFPCLTARILTATRQLEQRHRTMPASVVEAQQKKEAEQKQEQKQEQEAAQKQGKVQRKEQPRQRRASVAGHVPVRRSARRMTATEIDTSFGRRASRIGQLSSRAESGLDSVNGDEHHTDIDGESLNLPASVDASRRASAHHSPTRRARRPSARDHPLVREALAVQPELASNLDLQTESQRPLVTERDRLLQAAEVEDLEWDMACANDPELRKILRERRVSTISDHSQEDGDGDVGHRRGSMRRPSGAMSVGRHRRRPSRASTVWAAYPHDEEEDQIVKVQVREDGEEEEEETASSRALAGLILEEDEDSPLSLGSSPSRVRGSLSPLGRLSVLSTRSSIFDTTPPPQSTPPPSFQVSLPPSSPKRSPYSHGLSSSSRRESIVESNLLNLEVRDWHQPNKWDP</sequence>
<feature type="chain" id="PRO_5002742924" evidence="2">
    <location>
        <begin position="22"/>
        <end position="422"/>
    </location>
</feature>